<keyword evidence="2" id="KW-1185">Reference proteome</keyword>
<sequence length="141" mass="15403">MARPPWRPPTMDRRTAQPVLTEIYTWTGPSRPMDVNPPPPEGFDRRRTGTLRVCCLRPPIGSTACVVTTPCQKSRVAPSRRRALEQAACPRGNITRLAFGPPSRLTLRYASAPAASVPLFAAVLLDSVPSPSACAVSMHWK</sequence>
<accession>A0A2T2NTT5</accession>
<gene>
    <name evidence="1" type="ORF">BS50DRAFT_322659</name>
</gene>
<evidence type="ECO:0000313" key="2">
    <source>
        <dbReference type="Proteomes" id="UP000240883"/>
    </source>
</evidence>
<dbReference type="Proteomes" id="UP000240883">
    <property type="component" value="Unassembled WGS sequence"/>
</dbReference>
<name>A0A2T2NTT5_CORCC</name>
<reference evidence="1 2" key="1">
    <citation type="journal article" date="2018" name="Front. Microbiol.">
        <title>Genome-Wide Analysis of Corynespora cassiicola Leaf Fall Disease Putative Effectors.</title>
        <authorList>
            <person name="Lopez D."/>
            <person name="Ribeiro S."/>
            <person name="Label P."/>
            <person name="Fumanal B."/>
            <person name="Venisse J.S."/>
            <person name="Kohler A."/>
            <person name="de Oliveira R.R."/>
            <person name="Labutti K."/>
            <person name="Lipzen A."/>
            <person name="Lail K."/>
            <person name="Bauer D."/>
            <person name="Ohm R.A."/>
            <person name="Barry K.W."/>
            <person name="Spatafora J."/>
            <person name="Grigoriev I.V."/>
            <person name="Martin F.M."/>
            <person name="Pujade-Renaud V."/>
        </authorList>
    </citation>
    <scope>NUCLEOTIDE SEQUENCE [LARGE SCALE GENOMIC DNA]</scope>
    <source>
        <strain evidence="1 2">Philippines</strain>
    </source>
</reference>
<dbReference type="AlphaFoldDB" id="A0A2T2NTT5"/>
<protein>
    <submittedName>
        <fullName evidence="1">Uncharacterized protein</fullName>
    </submittedName>
</protein>
<proteinExistence type="predicted"/>
<dbReference type="EMBL" id="KZ678133">
    <property type="protein sequence ID" value="PSN68696.1"/>
    <property type="molecule type" value="Genomic_DNA"/>
</dbReference>
<organism evidence="1 2">
    <name type="scientific">Corynespora cassiicola Philippines</name>
    <dbReference type="NCBI Taxonomy" id="1448308"/>
    <lineage>
        <taxon>Eukaryota</taxon>
        <taxon>Fungi</taxon>
        <taxon>Dikarya</taxon>
        <taxon>Ascomycota</taxon>
        <taxon>Pezizomycotina</taxon>
        <taxon>Dothideomycetes</taxon>
        <taxon>Pleosporomycetidae</taxon>
        <taxon>Pleosporales</taxon>
        <taxon>Corynesporascaceae</taxon>
        <taxon>Corynespora</taxon>
    </lineage>
</organism>
<evidence type="ECO:0000313" key="1">
    <source>
        <dbReference type="EMBL" id="PSN68696.1"/>
    </source>
</evidence>